<reference evidence="6" key="1">
    <citation type="submission" date="2016-10" db="EMBL/GenBank/DDBJ databases">
        <title>Sequence of Gallionella enrichment culture.</title>
        <authorList>
            <person name="Poehlein A."/>
            <person name="Muehling M."/>
            <person name="Daniel R."/>
        </authorList>
    </citation>
    <scope>NUCLEOTIDE SEQUENCE</scope>
</reference>
<keyword evidence="2" id="KW-0032">Aminotransferase</keyword>
<evidence type="ECO:0000313" key="6">
    <source>
        <dbReference type="EMBL" id="OIR03609.1"/>
    </source>
</evidence>
<dbReference type="SUPFAM" id="SSF53383">
    <property type="entry name" value="PLP-dependent transferases"/>
    <property type="match status" value="1"/>
</dbReference>
<comment type="caution">
    <text evidence="6">The sequence shown here is derived from an EMBL/GenBank/DDBJ whole genome shotgun (WGS) entry which is preliminary data.</text>
</comment>
<keyword evidence="4" id="KW-0663">Pyridoxal phosphate</keyword>
<dbReference type="Gene3D" id="3.40.630.30">
    <property type="match status" value="1"/>
</dbReference>
<evidence type="ECO:0000259" key="5">
    <source>
        <dbReference type="PROSITE" id="PS51186"/>
    </source>
</evidence>
<dbReference type="Pfam" id="PF00266">
    <property type="entry name" value="Aminotran_5"/>
    <property type="match status" value="1"/>
</dbReference>
<proteinExistence type="predicted"/>
<evidence type="ECO:0000256" key="1">
    <source>
        <dbReference type="ARBA" id="ARBA00001933"/>
    </source>
</evidence>
<dbReference type="InterPro" id="IPR054597">
    <property type="entry name" value="FeeM_cat"/>
</dbReference>
<dbReference type="PANTHER" id="PTHR42778:SF1">
    <property type="entry name" value="2-AMINOETHYLPHOSPHONATE--PYRUVATE TRANSAMINASE"/>
    <property type="match status" value="1"/>
</dbReference>
<name>A0A1J5S590_9ZZZZ</name>
<organism evidence="6">
    <name type="scientific">mine drainage metagenome</name>
    <dbReference type="NCBI Taxonomy" id="410659"/>
    <lineage>
        <taxon>unclassified sequences</taxon>
        <taxon>metagenomes</taxon>
        <taxon>ecological metagenomes</taxon>
    </lineage>
</organism>
<accession>A0A1J5S590</accession>
<dbReference type="InterPro" id="IPR015424">
    <property type="entry name" value="PyrdxlP-dep_Trfase"/>
</dbReference>
<dbReference type="InterPro" id="IPR000182">
    <property type="entry name" value="GNAT_dom"/>
</dbReference>
<dbReference type="GO" id="GO:0016747">
    <property type="term" value="F:acyltransferase activity, transferring groups other than amino-acyl groups"/>
    <property type="evidence" value="ECO:0007669"/>
    <property type="project" value="InterPro"/>
</dbReference>
<dbReference type="Gene3D" id="3.90.1150.10">
    <property type="entry name" value="Aspartate Aminotransferase, domain 1"/>
    <property type="match status" value="1"/>
</dbReference>
<dbReference type="EMBL" id="MLJW01000064">
    <property type="protein sequence ID" value="OIR03609.1"/>
    <property type="molecule type" value="Genomic_DNA"/>
</dbReference>
<dbReference type="InterPro" id="IPR015422">
    <property type="entry name" value="PyrdxlP-dep_Trfase_small"/>
</dbReference>
<comment type="cofactor">
    <cofactor evidence="1">
        <name>pyridoxal 5'-phosphate</name>
        <dbReference type="ChEBI" id="CHEBI:597326"/>
    </cofactor>
</comment>
<keyword evidence="6" id="KW-0560">Oxidoreductase</keyword>
<dbReference type="InterPro" id="IPR015421">
    <property type="entry name" value="PyrdxlP-dep_Trfase_major"/>
</dbReference>
<dbReference type="AlphaFoldDB" id="A0A1J5S590"/>
<evidence type="ECO:0000256" key="4">
    <source>
        <dbReference type="ARBA" id="ARBA00022898"/>
    </source>
</evidence>
<gene>
    <name evidence="6" type="ORF">GALL_142310</name>
</gene>
<dbReference type="PANTHER" id="PTHR42778">
    <property type="entry name" value="2-AMINOETHYLPHOSPHONATE--PYRUVATE TRANSAMINASE"/>
    <property type="match status" value="1"/>
</dbReference>
<protein>
    <submittedName>
        <fullName evidence="6">Soluble hydrogenase 42 kDa subunit</fullName>
        <ecNumber evidence="6">1.12.-.-</ecNumber>
    </submittedName>
</protein>
<evidence type="ECO:0000256" key="3">
    <source>
        <dbReference type="ARBA" id="ARBA00022679"/>
    </source>
</evidence>
<dbReference type="SUPFAM" id="SSF55729">
    <property type="entry name" value="Acyl-CoA N-acyltransferases (Nat)"/>
    <property type="match status" value="1"/>
</dbReference>
<dbReference type="EC" id="1.12.-.-" evidence="6"/>
<sequence length="547" mass="60491">MTSPSTNIVYKIASEDWEIELVHRLNYATFVEEIPQHAPNLEGRLVDRFHAENTYLIALDGQTLAGMMALRRNRPFSLDSKVPELDRHLPSGRVPIEVRLLAVAPDYRKSPVFTELFEQAVRYCISEGFDIALISGTTRQLRLYRHIGFVPFGPLVGTPDAPYQPMYLTLEAFGRTMKKSPVLRPAIEAFGARQEVQNFLPGPVCMAPEVRDALATPADSHRGQDFLTRIASIRRNLCLMTQARDVQVLVGSGSLANAVVAAQLGLMETTGLVISNGEFGERLAKEARRARLRFDWLRLSWGEPMTPGQIENAASRLPRGGWIWCVHHETSTGVLNPMPQLKAICHRLGLHLCLDCISTIGALPLDLSGVHLATATSGKGLGSFPGLAMVFHDYRPAPQPQVLPSYIDLGEWAAHDSVPFTHSSNLVAALAKAIELATPERQARIQSNGLWLRQSLRTMGFDLVALEDHACPAIVSIRLEEPGAAVSLGEELRARGFWLSYASSYLRDQNWIQVALLGDPSRESLKKLVHVLALVCNRKSVEALRDV</sequence>
<dbReference type="InterPro" id="IPR000192">
    <property type="entry name" value="Aminotrans_V_dom"/>
</dbReference>
<dbReference type="Gene3D" id="3.40.640.10">
    <property type="entry name" value="Type I PLP-dependent aspartate aminotransferase-like (Major domain)"/>
    <property type="match status" value="1"/>
</dbReference>
<dbReference type="GO" id="GO:0016491">
    <property type="term" value="F:oxidoreductase activity"/>
    <property type="evidence" value="ECO:0007669"/>
    <property type="project" value="UniProtKB-KW"/>
</dbReference>
<keyword evidence="3" id="KW-0808">Transferase</keyword>
<dbReference type="PROSITE" id="PS51186">
    <property type="entry name" value="GNAT"/>
    <property type="match status" value="1"/>
</dbReference>
<evidence type="ECO:0000256" key="2">
    <source>
        <dbReference type="ARBA" id="ARBA00022576"/>
    </source>
</evidence>
<dbReference type="Pfam" id="PF21926">
    <property type="entry name" value="FeeM"/>
    <property type="match status" value="1"/>
</dbReference>
<feature type="domain" description="N-acetyltransferase" evidence="5">
    <location>
        <begin position="8"/>
        <end position="171"/>
    </location>
</feature>
<dbReference type="InterPro" id="IPR016181">
    <property type="entry name" value="Acyl_CoA_acyltransferase"/>
</dbReference>
<dbReference type="GO" id="GO:0008483">
    <property type="term" value="F:transaminase activity"/>
    <property type="evidence" value="ECO:0007669"/>
    <property type="project" value="UniProtKB-KW"/>
</dbReference>